<dbReference type="EMBL" id="GBRH01181670">
    <property type="protein sequence ID" value="JAE16226.1"/>
    <property type="molecule type" value="Transcribed_RNA"/>
</dbReference>
<dbReference type="AlphaFoldDB" id="A0A0A9G113"/>
<evidence type="ECO:0000313" key="1">
    <source>
        <dbReference type="EMBL" id="JAE16226.1"/>
    </source>
</evidence>
<sequence length="33" mass="3924">MELYIYVAKLIGWLSHPWIDGPRPVRSIMESHK</sequence>
<reference evidence="1" key="1">
    <citation type="submission" date="2014-09" db="EMBL/GenBank/DDBJ databases">
        <authorList>
            <person name="Magalhaes I.L.F."/>
            <person name="Oliveira U."/>
            <person name="Santos F.R."/>
            <person name="Vidigal T.H.D.A."/>
            <person name="Brescovit A.D."/>
            <person name="Santos A.J."/>
        </authorList>
    </citation>
    <scope>NUCLEOTIDE SEQUENCE</scope>
    <source>
        <tissue evidence="1">Shoot tissue taken approximately 20 cm above the soil surface</tissue>
    </source>
</reference>
<proteinExistence type="predicted"/>
<accession>A0A0A9G113</accession>
<protein>
    <submittedName>
        <fullName evidence="1">Uncharacterized protein</fullName>
    </submittedName>
</protein>
<reference evidence="1" key="2">
    <citation type="journal article" date="2015" name="Data Brief">
        <title>Shoot transcriptome of the giant reed, Arundo donax.</title>
        <authorList>
            <person name="Barrero R.A."/>
            <person name="Guerrero F.D."/>
            <person name="Moolhuijzen P."/>
            <person name="Goolsby J.A."/>
            <person name="Tidwell J."/>
            <person name="Bellgard S.E."/>
            <person name="Bellgard M.I."/>
        </authorList>
    </citation>
    <scope>NUCLEOTIDE SEQUENCE</scope>
    <source>
        <tissue evidence="1">Shoot tissue taken approximately 20 cm above the soil surface</tissue>
    </source>
</reference>
<name>A0A0A9G113_ARUDO</name>
<organism evidence="1">
    <name type="scientific">Arundo donax</name>
    <name type="common">Giant reed</name>
    <name type="synonym">Donax arundinaceus</name>
    <dbReference type="NCBI Taxonomy" id="35708"/>
    <lineage>
        <taxon>Eukaryota</taxon>
        <taxon>Viridiplantae</taxon>
        <taxon>Streptophyta</taxon>
        <taxon>Embryophyta</taxon>
        <taxon>Tracheophyta</taxon>
        <taxon>Spermatophyta</taxon>
        <taxon>Magnoliopsida</taxon>
        <taxon>Liliopsida</taxon>
        <taxon>Poales</taxon>
        <taxon>Poaceae</taxon>
        <taxon>PACMAD clade</taxon>
        <taxon>Arundinoideae</taxon>
        <taxon>Arundineae</taxon>
        <taxon>Arundo</taxon>
    </lineage>
</organism>